<evidence type="ECO:0000313" key="5">
    <source>
        <dbReference type="Proteomes" id="UP000241769"/>
    </source>
</evidence>
<dbReference type="InterPro" id="IPR051219">
    <property type="entry name" value="Heterochromatin_chromo-domain"/>
</dbReference>
<dbReference type="CDD" id="cd00024">
    <property type="entry name" value="CD_CSD"/>
    <property type="match status" value="1"/>
</dbReference>
<dbReference type="STRING" id="1890364.A0A2P6NWZ1"/>
<dbReference type="InterPro" id="IPR040684">
    <property type="entry name" value="HMUDK_hel"/>
</dbReference>
<evidence type="ECO:0000313" key="4">
    <source>
        <dbReference type="EMBL" id="PRP88446.1"/>
    </source>
</evidence>
<comment type="caution">
    <text evidence="4">The sequence shown here is derived from an EMBL/GenBank/DDBJ whole genome shotgun (WGS) entry which is preliminary data.</text>
</comment>
<comment type="subcellular location">
    <subcellularLocation>
        <location evidence="1">Nucleus</location>
    </subcellularLocation>
</comment>
<feature type="domain" description="Chromo" evidence="3">
    <location>
        <begin position="373"/>
        <end position="429"/>
    </location>
</feature>
<reference evidence="4 5" key="1">
    <citation type="journal article" date="2018" name="Genome Biol. Evol.">
        <title>Multiple Roots of Fruiting Body Formation in Amoebozoa.</title>
        <authorList>
            <person name="Hillmann F."/>
            <person name="Forbes G."/>
            <person name="Novohradska S."/>
            <person name="Ferling I."/>
            <person name="Riege K."/>
            <person name="Groth M."/>
            <person name="Westermann M."/>
            <person name="Marz M."/>
            <person name="Spaller T."/>
            <person name="Winckler T."/>
            <person name="Schaap P."/>
            <person name="Glockner G."/>
        </authorList>
    </citation>
    <scope>NUCLEOTIDE SEQUENCE [LARGE SCALE GENOMIC DNA]</scope>
    <source>
        <strain evidence="4 5">Jena</strain>
    </source>
</reference>
<gene>
    <name evidence="4" type="ORF">PROFUN_03163</name>
</gene>
<keyword evidence="2" id="KW-0539">Nucleus</keyword>
<name>A0A2P6NWZ1_9EUKA</name>
<dbReference type="SMART" id="SM00298">
    <property type="entry name" value="CHROMO"/>
    <property type="match status" value="1"/>
</dbReference>
<sequence length="429" mass="50980">MRRISIRNRELERTDLLDDFFHYIASRRAIYLKRAEGSPKPWTNDMILRKYRFSNVYRVTDKLSQFIIAHIISHPSTGRFDIEDQVFRILLFRLFNSVTCADLDVINSRQSIIWKFIEFKLGRDITWETFDFLVFNNILTKAKEMGVLDADQNRVQLFCFKDNGRLGHNSDHANRLEFVKTMMVGDLVKKLTRCTTATDAHNLIQSFHKMDSHFAYQLLLDLSYTGLFDYSIDDFVVLRGTTRSILRRFYVGETKGIEKAILENIQKTQMNHFMRLGLDFNLVEFGGVIHVLQCSDIEHSLHQFERYVRCRERRQHDTVELIGNLLKITFMPPLSWYISRPTNTSRPPQRRKRRAIFTAPKSTKKLKQPEPTWDIERIVDVKTEGGKRKFLIEWEGYSEQTWEPEWMVRADVPEMVEEYLEERERLNSR</sequence>
<dbReference type="Gene3D" id="2.40.50.40">
    <property type="match status" value="1"/>
</dbReference>
<organism evidence="4 5">
    <name type="scientific">Planoprotostelium fungivorum</name>
    <dbReference type="NCBI Taxonomy" id="1890364"/>
    <lineage>
        <taxon>Eukaryota</taxon>
        <taxon>Amoebozoa</taxon>
        <taxon>Evosea</taxon>
        <taxon>Variosea</taxon>
        <taxon>Cavosteliida</taxon>
        <taxon>Cavosteliaceae</taxon>
        <taxon>Planoprotostelium</taxon>
    </lineage>
</organism>
<protein>
    <recommendedName>
        <fullName evidence="3">Chromo domain-containing protein</fullName>
    </recommendedName>
</protein>
<accession>A0A2P6NWZ1</accession>
<dbReference type="PANTHER" id="PTHR22812">
    <property type="entry name" value="CHROMOBOX PROTEIN"/>
    <property type="match status" value="1"/>
</dbReference>
<dbReference type="Pfam" id="PF00385">
    <property type="entry name" value="Chromo"/>
    <property type="match status" value="1"/>
</dbReference>
<evidence type="ECO:0000259" key="3">
    <source>
        <dbReference type="PROSITE" id="PS50013"/>
    </source>
</evidence>
<dbReference type="InterPro" id="IPR016197">
    <property type="entry name" value="Chromo-like_dom_sf"/>
</dbReference>
<dbReference type="SUPFAM" id="SSF54160">
    <property type="entry name" value="Chromo domain-like"/>
    <property type="match status" value="1"/>
</dbReference>
<proteinExistence type="predicted"/>
<dbReference type="InterPro" id="IPR000953">
    <property type="entry name" value="Chromo/chromo_shadow_dom"/>
</dbReference>
<dbReference type="PROSITE" id="PS50013">
    <property type="entry name" value="CHROMO_2"/>
    <property type="match status" value="1"/>
</dbReference>
<dbReference type="InterPro" id="IPR023780">
    <property type="entry name" value="Chromo_domain"/>
</dbReference>
<keyword evidence="5" id="KW-1185">Reference proteome</keyword>
<dbReference type="AlphaFoldDB" id="A0A2P6NWZ1"/>
<dbReference type="OrthoDB" id="433924at2759"/>
<evidence type="ECO:0000256" key="2">
    <source>
        <dbReference type="ARBA" id="ARBA00023242"/>
    </source>
</evidence>
<dbReference type="GO" id="GO:0005634">
    <property type="term" value="C:nucleus"/>
    <property type="evidence" value="ECO:0007669"/>
    <property type="project" value="UniProtKB-SubCell"/>
</dbReference>
<dbReference type="EMBL" id="MDYQ01000010">
    <property type="protein sequence ID" value="PRP88446.1"/>
    <property type="molecule type" value="Genomic_DNA"/>
</dbReference>
<dbReference type="Proteomes" id="UP000241769">
    <property type="component" value="Unassembled WGS sequence"/>
</dbReference>
<evidence type="ECO:0000256" key="1">
    <source>
        <dbReference type="ARBA" id="ARBA00004123"/>
    </source>
</evidence>
<dbReference type="Pfam" id="PF18723">
    <property type="entry name" value="HMUDK_hel"/>
    <property type="match status" value="1"/>
</dbReference>
<dbReference type="InParanoid" id="A0A2P6NWZ1"/>